<sequence>MTRHLNKLEAAFVIARRDYTATVFSRAFLFFLLGPLFPILLGVLFGGIGAKVASDSERVRLAVIAAPADFARLDRARGELAALPGASQFPLLKPMPRGTNNRSLLAAEAEPVIAVLDYEAGMASLMGKVGPGDPLVGQVRLMVDRARVGSTPIPEIGLIPLRQTAGATRNAREITARAGQAMLFLLTLLLSGMLLSQLIEEKSNKVIEVLAAAVPVESIFIGKLFAMLAMSLTGIAVWMTVAISFLLLFAPGLFAVLPVPAIGWPLFLLLGALYYGMSYLLIGAAFLGIGAQASTAREVQTLSMPVTMGQVGLLLLANFAISDPHGSAGIAAAAFPLSSPFAMMARAALDGSVLPHVAALLWQGLWVALMLKLVAAWFRRSVLNSSGPRRRWWRRARKVGEALP</sequence>
<evidence type="ECO:0000256" key="4">
    <source>
        <dbReference type="ARBA" id="ARBA00023136"/>
    </source>
</evidence>
<gene>
    <name evidence="7" type="ORF">M1K48_09245</name>
</gene>
<name>A0ABY5MSL8_9SPHN</name>
<evidence type="ECO:0000256" key="3">
    <source>
        <dbReference type="ARBA" id="ARBA00022989"/>
    </source>
</evidence>
<keyword evidence="2 5" id="KW-0812">Transmembrane</keyword>
<dbReference type="Pfam" id="PF12698">
    <property type="entry name" value="ABC2_membrane_3"/>
    <property type="match status" value="1"/>
</dbReference>
<keyword evidence="8" id="KW-1185">Reference proteome</keyword>
<keyword evidence="3 5" id="KW-1133">Transmembrane helix</keyword>
<feature type="transmembrane region" description="Helical" evidence="5">
    <location>
        <begin position="272"/>
        <end position="290"/>
    </location>
</feature>
<feature type="transmembrane region" description="Helical" evidence="5">
    <location>
        <begin position="181"/>
        <end position="199"/>
    </location>
</feature>
<feature type="transmembrane region" description="Helical" evidence="5">
    <location>
        <begin position="27"/>
        <end position="50"/>
    </location>
</feature>
<evidence type="ECO:0000313" key="8">
    <source>
        <dbReference type="Proteomes" id="UP000831921"/>
    </source>
</evidence>
<feature type="transmembrane region" description="Helical" evidence="5">
    <location>
        <begin position="245"/>
        <end position="266"/>
    </location>
</feature>
<keyword evidence="4 5" id="KW-0472">Membrane</keyword>
<evidence type="ECO:0000256" key="5">
    <source>
        <dbReference type="SAM" id="Phobius"/>
    </source>
</evidence>
<dbReference type="EMBL" id="CP097253">
    <property type="protein sequence ID" value="UUR07133.1"/>
    <property type="molecule type" value="Genomic_DNA"/>
</dbReference>
<accession>A0ABY5MSL8</accession>
<proteinExistence type="predicted"/>
<evidence type="ECO:0000259" key="6">
    <source>
        <dbReference type="Pfam" id="PF12698"/>
    </source>
</evidence>
<dbReference type="InterPro" id="IPR013525">
    <property type="entry name" value="ABC2_TM"/>
</dbReference>
<evidence type="ECO:0000256" key="1">
    <source>
        <dbReference type="ARBA" id="ARBA00004141"/>
    </source>
</evidence>
<feature type="transmembrane region" description="Helical" evidence="5">
    <location>
        <begin position="357"/>
        <end position="378"/>
    </location>
</feature>
<dbReference type="RefSeq" id="WP_249454689.1">
    <property type="nucleotide sequence ID" value="NZ_CP097253.1"/>
</dbReference>
<evidence type="ECO:0000313" key="7">
    <source>
        <dbReference type="EMBL" id="UUR07133.1"/>
    </source>
</evidence>
<feature type="domain" description="ABC-2 type transporter transmembrane" evidence="6">
    <location>
        <begin position="181"/>
        <end position="365"/>
    </location>
</feature>
<reference evidence="7 8" key="1">
    <citation type="submission" date="2022-05" db="EMBL/GenBank/DDBJ databases">
        <title>S8-45 Sphingomonas ultraviolaceadurans.</title>
        <authorList>
            <person name="Liu Y."/>
        </authorList>
    </citation>
    <scope>NUCLEOTIDE SEQUENCE [LARGE SCALE GENOMIC DNA]</scope>
    <source>
        <strain evidence="7 8">S8-45</strain>
    </source>
</reference>
<dbReference type="Proteomes" id="UP000831921">
    <property type="component" value="Chromosome"/>
</dbReference>
<feature type="transmembrane region" description="Helical" evidence="5">
    <location>
        <begin position="302"/>
        <end position="321"/>
    </location>
</feature>
<evidence type="ECO:0000256" key="2">
    <source>
        <dbReference type="ARBA" id="ARBA00022692"/>
    </source>
</evidence>
<organism evidence="7 8">
    <name type="scientific">Sphingomonas glaciei</name>
    <dbReference type="NCBI Taxonomy" id="2938948"/>
    <lineage>
        <taxon>Bacteria</taxon>
        <taxon>Pseudomonadati</taxon>
        <taxon>Pseudomonadota</taxon>
        <taxon>Alphaproteobacteria</taxon>
        <taxon>Sphingomonadales</taxon>
        <taxon>Sphingomonadaceae</taxon>
        <taxon>Sphingomonas</taxon>
    </lineage>
</organism>
<protein>
    <submittedName>
        <fullName evidence="7">ABC transporter permease</fullName>
    </submittedName>
</protein>
<comment type="subcellular location">
    <subcellularLocation>
        <location evidence="1">Membrane</location>
        <topology evidence="1">Multi-pass membrane protein</topology>
    </subcellularLocation>
</comment>